<dbReference type="PANTHER" id="PTHR19288">
    <property type="entry name" value="4-NITROPHENYLPHOSPHATASE-RELATED"/>
    <property type="match status" value="1"/>
</dbReference>
<dbReference type="SUPFAM" id="SSF56784">
    <property type="entry name" value="HAD-like"/>
    <property type="match status" value="1"/>
</dbReference>
<dbReference type="STRING" id="1123323.SAMN05216245_1225"/>
<organism evidence="1 2">
    <name type="scientific">Succiniclasticum ruminis DSM 9236</name>
    <dbReference type="NCBI Taxonomy" id="1123323"/>
    <lineage>
        <taxon>Bacteria</taxon>
        <taxon>Bacillati</taxon>
        <taxon>Bacillota</taxon>
        <taxon>Negativicutes</taxon>
        <taxon>Acidaminococcales</taxon>
        <taxon>Acidaminococcaceae</taxon>
        <taxon>Succiniclasticum</taxon>
    </lineage>
</organism>
<evidence type="ECO:0000313" key="2">
    <source>
        <dbReference type="Proteomes" id="UP000198896"/>
    </source>
</evidence>
<proteinExistence type="predicted"/>
<dbReference type="OrthoDB" id="9787572at2"/>
<dbReference type="EMBL" id="FONL01000022">
    <property type="protein sequence ID" value="SFE82271.1"/>
    <property type="molecule type" value="Genomic_DNA"/>
</dbReference>
<evidence type="ECO:0008006" key="3">
    <source>
        <dbReference type="Google" id="ProtNLM"/>
    </source>
</evidence>
<dbReference type="AlphaFoldDB" id="A0A1I2DPL2"/>
<dbReference type="Gene3D" id="3.40.50.1000">
    <property type="entry name" value="HAD superfamily/HAD-like"/>
    <property type="match status" value="1"/>
</dbReference>
<gene>
    <name evidence="1" type="ORF">SAMN05216245_1225</name>
</gene>
<dbReference type="InterPro" id="IPR036412">
    <property type="entry name" value="HAD-like_sf"/>
</dbReference>
<accession>A0A1I2DPL2</accession>
<name>A0A1I2DPL2_9FIRM</name>
<dbReference type="InterPro" id="IPR023214">
    <property type="entry name" value="HAD_sf"/>
</dbReference>
<dbReference type="NCBIfam" id="TIGR01662">
    <property type="entry name" value="HAD-SF-IIIA"/>
    <property type="match status" value="1"/>
</dbReference>
<dbReference type="PANTHER" id="PTHR19288:SF25">
    <property type="entry name" value="PHOSPHATIDYLGLYCEROPHOSPHATASE GEP4, MITOCHONDRIAL"/>
    <property type="match status" value="1"/>
</dbReference>
<dbReference type="InterPro" id="IPR006549">
    <property type="entry name" value="HAD-SF_hydro_IIIA"/>
</dbReference>
<dbReference type="RefSeq" id="WP_093914197.1">
    <property type="nucleotide sequence ID" value="NZ_FONL01000022.1"/>
</dbReference>
<dbReference type="Pfam" id="PF00702">
    <property type="entry name" value="Hydrolase"/>
    <property type="match status" value="1"/>
</dbReference>
<keyword evidence="2" id="KW-1185">Reference proteome</keyword>
<dbReference type="Proteomes" id="UP000198896">
    <property type="component" value="Unassembled WGS sequence"/>
</dbReference>
<evidence type="ECO:0000313" key="1">
    <source>
        <dbReference type="EMBL" id="SFE82271.1"/>
    </source>
</evidence>
<dbReference type="NCBIfam" id="TIGR01549">
    <property type="entry name" value="HAD-SF-IA-v1"/>
    <property type="match status" value="1"/>
</dbReference>
<dbReference type="GO" id="GO:0005737">
    <property type="term" value="C:cytoplasm"/>
    <property type="evidence" value="ECO:0007669"/>
    <property type="project" value="TreeGrafter"/>
</dbReference>
<protein>
    <recommendedName>
        <fullName evidence="3">YqeG family HAD IIIA-type phosphatase</fullName>
    </recommendedName>
</protein>
<reference evidence="1 2" key="1">
    <citation type="submission" date="2016-10" db="EMBL/GenBank/DDBJ databases">
        <authorList>
            <person name="de Groot N.N."/>
        </authorList>
    </citation>
    <scope>NUCLEOTIDE SEQUENCE [LARGE SCALE GENOMIC DNA]</scope>
    <source>
        <strain evidence="1 2">DSM 9236</strain>
    </source>
</reference>
<dbReference type="GO" id="GO:0016791">
    <property type="term" value="F:phosphatase activity"/>
    <property type="evidence" value="ECO:0007669"/>
    <property type="project" value="TreeGrafter"/>
</dbReference>
<sequence>MFWLLFPYEYVDSVFSIDYQKLVQKSYKGIIFDIDMTLVPHGADSTKEIDALFKTVHELGLKTLLLTNNSEERVRRFTKNIDTLYLCDANKPEPEGFLKAVEMMEIKKEETVYIGDQIFIDIYGANKCGIANILVHYVTAEAETKIGIRRNLEKIILKLYRITKFYQHRLGDIQKTEAV</sequence>
<dbReference type="InterPro" id="IPR006439">
    <property type="entry name" value="HAD-SF_hydro_IA"/>
</dbReference>